<comment type="caution">
    <text evidence="2">The sequence shown here is derived from an EMBL/GenBank/DDBJ whole genome shotgun (WGS) entry which is preliminary data.</text>
</comment>
<dbReference type="EMBL" id="NHYD01003372">
    <property type="protein sequence ID" value="PPQ79585.1"/>
    <property type="molecule type" value="Genomic_DNA"/>
</dbReference>
<sequence length="82" mass="8722">MAPTILVARIATNDNHTITSSTIIHISGLQFESQQGNGSGRSRNATGEDINTSVHADDADPTPVIEVKRESSADATFEDNQV</sequence>
<dbReference type="Proteomes" id="UP000283269">
    <property type="component" value="Unassembled WGS sequence"/>
</dbReference>
<proteinExistence type="predicted"/>
<keyword evidence="3" id="KW-1185">Reference proteome</keyword>
<evidence type="ECO:0000313" key="3">
    <source>
        <dbReference type="Proteomes" id="UP000283269"/>
    </source>
</evidence>
<evidence type="ECO:0000256" key="1">
    <source>
        <dbReference type="SAM" id="MobiDB-lite"/>
    </source>
</evidence>
<organism evidence="2 3">
    <name type="scientific">Psilocybe cyanescens</name>
    <dbReference type="NCBI Taxonomy" id="93625"/>
    <lineage>
        <taxon>Eukaryota</taxon>
        <taxon>Fungi</taxon>
        <taxon>Dikarya</taxon>
        <taxon>Basidiomycota</taxon>
        <taxon>Agaricomycotina</taxon>
        <taxon>Agaricomycetes</taxon>
        <taxon>Agaricomycetidae</taxon>
        <taxon>Agaricales</taxon>
        <taxon>Agaricineae</taxon>
        <taxon>Strophariaceae</taxon>
        <taxon>Psilocybe</taxon>
    </lineage>
</organism>
<accession>A0A409WM41</accession>
<dbReference type="AlphaFoldDB" id="A0A409WM41"/>
<gene>
    <name evidence="2" type="ORF">CVT25_003468</name>
</gene>
<evidence type="ECO:0000313" key="2">
    <source>
        <dbReference type="EMBL" id="PPQ79585.1"/>
    </source>
</evidence>
<feature type="region of interest" description="Disordered" evidence="1">
    <location>
        <begin position="32"/>
        <end position="82"/>
    </location>
</feature>
<name>A0A409WM41_PSICY</name>
<dbReference type="InParanoid" id="A0A409WM41"/>
<protein>
    <submittedName>
        <fullName evidence="2">Uncharacterized protein</fullName>
    </submittedName>
</protein>
<feature type="compositionally biased region" description="Polar residues" evidence="1">
    <location>
        <begin position="32"/>
        <end position="54"/>
    </location>
</feature>
<reference evidence="2 3" key="1">
    <citation type="journal article" date="2018" name="Evol. Lett.">
        <title>Horizontal gene cluster transfer increased hallucinogenic mushroom diversity.</title>
        <authorList>
            <person name="Reynolds H.T."/>
            <person name="Vijayakumar V."/>
            <person name="Gluck-Thaler E."/>
            <person name="Korotkin H.B."/>
            <person name="Matheny P.B."/>
            <person name="Slot J.C."/>
        </authorList>
    </citation>
    <scope>NUCLEOTIDE SEQUENCE [LARGE SCALE GENOMIC DNA]</scope>
    <source>
        <strain evidence="2 3">2631</strain>
    </source>
</reference>